<feature type="transmembrane region" description="Helical" evidence="1">
    <location>
        <begin position="141"/>
        <end position="158"/>
    </location>
</feature>
<accession>D1PPV2</accession>
<feature type="transmembrane region" description="Helical" evidence="1">
    <location>
        <begin position="214"/>
        <end position="239"/>
    </location>
</feature>
<protein>
    <recommendedName>
        <fullName evidence="4">Tat pathway signal sequence domain protein</fullName>
    </recommendedName>
</protein>
<keyword evidence="3" id="KW-1185">Reference proteome</keyword>
<organism evidence="2 3">
    <name type="scientific">Subdoligranulum variabile DSM 15176</name>
    <dbReference type="NCBI Taxonomy" id="411471"/>
    <lineage>
        <taxon>Bacteria</taxon>
        <taxon>Bacillati</taxon>
        <taxon>Bacillota</taxon>
        <taxon>Clostridia</taxon>
        <taxon>Eubacteriales</taxon>
        <taxon>Oscillospiraceae</taxon>
        <taxon>Subdoligranulum</taxon>
    </lineage>
</organism>
<evidence type="ECO:0008006" key="4">
    <source>
        <dbReference type="Google" id="ProtNLM"/>
    </source>
</evidence>
<dbReference type="HOGENOM" id="CLU_038687_0_0_9"/>
<keyword evidence="1" id="KW-0472">Membrane</keyword>
<keyword evidence="1" id="KW-1133">Transmembrane helix</keyword>
<feature type="transmembrane region" description="Helical" evidence="1">
    <location>
        <begin position="314"/>
        <end position="336"/>
    </location>
</feature>
<dbReference type="RefSeq" id="WP_007047782.1">
    <property type="nucleotide sequence ID" value="NZ_GG704769.1"/>
</dbReference>
<sequence length="527" mass="57361">MPEAIKKSVSRGPLAWLYVNRWVLAVVLLASAVLYYPVYTGGLENLDSLCTPEPYQADLWERIPYWETQQGRWALRLFDALTNGMHPPFATVLASCLFLALAALLVCDLLRLRRPLLRTVTVLLLVCSQFVQNLLSYRFCSAAYAASVLLAVLAVWCVDRLSPRIGVAGGALCLTFSVALYQTGLGVAAVLCLFVLIFRLLLEPEALRPTLAELVRMLLMGAAGMVVYLVVLKVLLAVYGVTLADINGINQVGVQTLLQLPRGIVCAYRDFMEYFTGRSITQNYYATRPATALLLLLAGAAGLRLLWRARTHRAACGLAVLMVLLVPAAANVTDIINPNTQILLRMAAAMALVPLFAAALAATLPACKIKGADLTAAVVLAAAVFLVRGYALQSTNDMRVLQSDKQQAVTVAGQIAGDLLANEACQSGMPVAVLGRPSDGLYQDPCPTYREKANLYVQWGVFWLGTQDNMDTWDRLFRDELGLSMNWCSYEQAEALRETDAYAAMPMYPQQGSIAVLDGVLVVKVSA</sequence>
<dbReference type="OrthoDB" id="1851717at2"/>
<dbReference type="STRING" id="411471.SUBVAR_06419"/>
<dbReference type="Pfam" id="PF14264">
    <property type="entry name" value="Glucos_trans_II"/>
    <property type="match status" value="1"/>
</dbReference>
<dbReference type="Proteomes" id="UP000003438">
    <property type="component" value="Unassembled WGS sequence"/>
</dbReference>
<feature type="transmembrane region" description="Helical" evidence="1">
    <location>
        <begin position="89"/>
        <end position="109"/>
    </location>
</feature>
<feature type="transmembrane region" description="Helical" evidence="1">
    <location>
        <begin position="374"/>
        <end position="392"/>
    </location>
</feature>
<evidence type="ECO:0000256" key="1">
    <source>
        <dbReference type="SAM" id="Phobius"/>
    </source>
</evidence>
<gene>
    <name evidence="2" type="ORF">SUBVAR_06419</name>
</gene>
<evidence type="ECO:0000313" key="3">
    <source>
        <dbReference type="Proteomes" id="UP000003438"/>
    </source>
</evidence>
<feature type="transmembrane region" description="Helical" evidence="1">
    <location>
        <begin position="187"/>
        <end position="202"/>
    </location>
</feature>
<name>D1PPV2_9FIRM</name>
<evidence type="ECO:0000313" key="2">
    <source>
        <dbReference type="EMBL" id="EFB75298.1"/>
    </source>
</evidence>
<dbReference type="eggNOG" id="ENOG5032SN9">
    <property type="taxonomic scope" value="Bacteria"/>
</dbReference>
<dbReference type="InterPro" id="IPR025686">
    <property type="entry name" value="Glucos_trans_II"/>
</dbReference>
<keyword evidence="1" id="KW-0812">Transmembrane</keyword>
<feature type="transmembrane region" description="Helical" evidence="1">
    <location>
        <begin position="290"/>
        <end position="307"/>
    </location>
</feature>
<comment type="caution">
    <text evidence="2">The sequence shown here is derived from an EMBL/GenBank/DDBJ whole genome shotgun (WGS) entry which is preliminary data.</text>
</comment>
<reference evidence="2" key="1">
    <citation type="submission" date="2009-12" db="EMBL/GenBank/DDBJ databases">
        <authorList>
            <person name="Weinstock G."/>
            <person name="Sodergren E."/>
            <person name="Clifton S."/>
            <person name="Fulton L."/>
            <person name="Fulton B."/>
            <person name="Courtney L."/>
            <person name="Fronick C."/>
            <person name="Harrison M."/>
            <person name="Strong C."/>
            <person name="Farmer C."/>
            <person name="Delahaunty K."/>
            <person name="Markovic C."/>
            <person name="Hall O."/>
            <person name="Minx P."/>
            <person name="Tomlinson C."/>
            <person name="Mitreva M."/>
            <person name="Nelson J."/>
            <person name="Hou S."/>
            <person name="Wollam A."/>
            <person name="Pepin K.H."/>
            <person name="Johnson M."/>
            <person name="Bhonagiri V."/>
            <person name="Nash W.E."/>
            <person name="Warren W."/>
            <person name="Chinwalla A."/>
            <person name="Mardis E.R."/>
            <person name="Wilson R.K."/>
        </authorList>
    </citation>
    <scope>NUCLEOTIDE SEQUENCE [LARGE SCALE GENOMIC DNA]</scope>
    <source>
        <strain evidence="2">DSM 15176</strain>
    </source>
</reference>
<dbReference type="AlphaFoldDB" id="D1PPV2"/>
<dbReference type="EMBL" id="ACBY02000029">
    <property type="protein sequence ID" value="EFB75298.1"/>
    <property type="molecule type" value="Genomic_DNA"/>
</dbReference>
<feature type="transmembrane region" description="Helical" evidence="1">
    <location>
        <begin position="342"/>
        <end position="362"/>
    </location>
</feature>
<proteinExistence type="predicted"/>
<feature type="transmembrane region" description="Helical" evidence="1">
    <location>
        <begin position="21"/>
        <end position="39"/>
    </location>
</feature>